<feature type="non-terminal residue" evidence="1">
    <location>
        <position position="1"/>
    </location>
</feature>
<organism evidence="1 2">
    <name type="scientific">Bacteroides fragilis str. S36L11</name>
    <dbReference type="NCBI Taxonomy" id="1339327"/>
    <lineage>
        <taxon>Bacteria</taxon>
        <taxon>Pseudomonadati</taxon>
        <taxon>Bacteroidota</taxon>
        <taxon>Bacteroidia</taxon>
        <taxon>Bacteroidales</taxon>
        <taxon>Bacteroidaceae</taxon>
        <taxon>Bacteroides</taxon>
    </lineage>
</organism>
<name>A0A015X308_BACFG</name>
<proteinExistence type="predicted"/>
<evidence type="ECO:0000313" key="2">
    <source>
        <dbReference type="Proteomes" id="UP000022082"/>
    </source>
</evidence>
<gene>
    <name evidence="1" type="ORF">M136_2277</name>
</gene>
<dbReference type="PATRIC" id="fig|1339327.3.peg.2895"/>
<accession>A0A015X308</accession>
<sequence>LFLLSKDEKQSLNIELSREEIEYFFKPYPADETEACEICNDFIKKISTDKSIL</sequence>
<evidence type="ECO:0000313" key="1">
    <source>
        <dbReference type="EMBL" id="EXZ28495.1"/>
    </source>
</evidence>
<dbReference type="AlphaFoldDB" id="A0A015X308"/>
<comment type="caution">
    <text evidence="1">The sequence shown here is derived from an EMBL/GenBank/DDBJ whole genome shotgun (WGS) entry which is preliminary data.</text>
</comment>
<dbReference type="Proteomes" id="UP000022082">
    <property type="component" value="Unassembled WGS sequence"/>
</dbReference>
<reference evidence="1 2" key="1">
    <citation type="submission" date="2014-02" db="EMBL/GenBank/DDBJ databases">
        <authorList>
            <person name="Sears C."/>
            <person name="Carroll K."/>
            <person name="Sack B.R."/>
            <person name="Qadri F."/>
            <person name="Myers L.L."/>
            <person name="Chung G.-T."/>
            <person name="Escheverria P."/>
            <person name="Fraser C.M."/>
            <person name="Sadzewicz L."/>
            <person name="Shefchek K.A."/>
            <person name="Tallon L."/>
            <person name="Das S.P."/>
            <person name="Daugherty S."/>
            <person name="Mongodin E.F."/>
        </authorList>
    </citation>
    <scope>NUCLEOTIDE SEQUENCE [LARGE SCALE GENOMIC DNA]</scope>
    <source>
        <strain evidence="1 2">S36L11</strain>
    </source>
</reference>
<protein>
    <submittedName>
        <fullName evidence="1">Uncharacterized protein</fullName>
    </submittedName>
</protein>
<dbReference type="EMBL" id="JGDJ01000204">
    <property type="protein sequence ID" value="EXZ28495.1"/>
    <property type="molecule type" value="Genomic_DNA"/>
</dbReference>